<organism evidence="1">
    <name type="scientific">viral metagenome</name>
    <dbReference type="NCBI Taxonomy" id="1070528"/>
    <lineage>
        <taxon>unclassified sequences</taxon>
        <taxon>metagenomes</taxon>
        <taxon>organismal metagenomes</taxon>
    </lineage>
</organism>
<dbReference type="AlphaFoldDB" id="A0A6M3JS72"/>
<proteinExistence type="predicted"/>
<accession>A0A6M3JS72</accession>
<evidence type="ECO:0000313" key="1">
    <source>
        <dbReference type="EMBL" id="QJA71775.1"/>
    </source>
</evidence>
<protein>
    <submittedName>
        <fullName evidence="1">Uncharacterized protein</fullName>
    </submittedName>
</protein>
<gene>
    <name evidence="1" type="ORF">MM415A03047_0013</name>
</gene>
<reference evidence="1" key="1">
    <citation type="submission" date="2020-03" db="EMBL/GenBank/DDBJ databases">
        <title>The deep terrestrial virosphere.</title>
        <authorList>
            <person name="Holmfeldt K."/>
            <person name="Nilsson E."/>
            <person name="Simone D."/>
            <person name="Lopez-Fernandez M."/>
            <person name="Wu X."/>
            <person name="de Brujin I."/>
            <person name="Lundin D."/>
            <person name="Andersson A."/>
            <person name="Bertilsson S."/>
            <person name="Dopson M."/>
        </authorList>
    </citation>
    <scope>NUCLEOTIDE SEQUENCE</scope>
    <source>
        <strain evidence="1">MM415A03047</strain>
    </source>
</reference>
<dbReference type="EMBL" id="MT141898">
    <property type="protein sequence ID" value="QJA71775.1"/>
    <property type="molecule type" value="Genomic_DNA"/>
</dbReference>
<sequence>MRLYKYLTESLLEIDKRDIDFLFKPFKPWLKKFKELVDNKDSDGIYSLFKSMYSLPSNEHKDVQYIKKYRSKDLKSKEAKLAHKVKPIDIFIGFPIHSSAYYADDKYIMAGISIVQSMAEFRLIDITSSNPFKDVKEEWSEVKIKASIRHELTHWLDDTKHNLFITKNVKRAADIISKKGYKEGILSMKGNKPHMYLTPQEINAMIHSIAELKEIYSEKWDKMTFDDMISLTPALSVLNKELGYKWRKEIKKRMARENLFGKKMK</sequence>
<name>A0A6M3JS72_9ZZZZ</name>